<dbReference type="EMBL" id="BIMW01000058">
    <property type="protein sequence ID" value="GCE92953.1"/>
    <property type="molecule type" value="Genomic_DNA"/>
</dbReference>
<comment type="caution">
    <text evidence="2">The sequence shown here is derived from an EMBL/GenBank/DDBJ whole genome shotgun (WGS) entry which is preliminary data.</text>
</comment>
<dbReference type="Gene3D" id="3.30.200.20">
    <property type="entry name" value="Phosphorylase Kinase, domain 1"/>
    <property type="match status" value="1"/>
</dbReference>
<evidence type="ECO:0008006" key="4">
    <source>
        <dbReference type="Google" id="ProtNLM"/>
    </source>
</evidence>
<dbReference type="Gene3D" id="3.90.1200.10">
    <property type="match status" value="1"/>
</dbReference>
<dbReference type="Pfam" id="PF03881">
    <property type="entry name" value="Fructosamin_kin"/>
    <property type="match status" value="1"/>
</dbReference>
<keyword evidence="1" id="KW-0418">Kinase</keyword>
<dbReference type="RefSeq" id="WP_014275420.1">
    <property type="nucleotide sequence ID" value="NZ_BIMW01000058.1"/>
</dbReference>
<dbReference type="PIRSF" id="PIRSF006221">
    <property type="entry name" value="Ketosamine-3-kinase"/>
    <property type="match status" value="1"/>
</dbReference>
<comment type="similarity">
    <text evidence="1">Belongs to the fructosamine kinase family.</text>
</comment>
<evidence type="ECO:0000313" key="2">
    <source>
        <dbReference type="EMBL" id="GCE92953.1"/>
    </source>
</evidence>
<evidence type="ECO:0000256" key="1">
    <source>
        <dbReference type="PIRNR" id="PIRNR006221"/>
    </source>
</evidence>
<name>A0A5M3T065_LIMPL</name>
<dbReference type="InterPro" id="IPR011009">
    <property type="entry name" value="Kinase-like_dom_sf"/>
</dbReference>
<keyword evidence="1" id="KW-0808">Transferase</keyword>
<gene>
    <name evidence="2" type="ORF">NIES46_10010</name>
</gene>
<keyword evidence="3" id="KW-1185">Reference proteome</keyword>
<reference evidence="2 3" key="1">
    <citation type="journal article" date="2019" name="J Genomics">
        <title>The Draft Genome of a Hydrogen-producing Cyanobacterium, Arthrospira platensis NIES-46.</title>
        <authorList>
            <person name="Suzuki S."/>
            <person name="Yamaguchi H."/>
            <person name="Kawachi M."/>
        </authorList>
    </citation>
    <scope>NUCLEOTIDE SEQUENCE [LARGE SCALE GENOMIC DNA]</scope>
    <source>
        <strain evidence="2 3">NIES-46</strain>
    </source>
</reference>
<protein>
    <recommendedName>
        <fullName evidence="4">Fructosamine kinase</fullName>
    </recommendedName>
</protein>
<dbReference type="PANTHER" id="PTHR12149">
    <property type="entry name" value="FRUCTOSAMINE 3 KINASE-RELATED PROTEIN"/>
    <property type="match status" value="1"/>
</dbReference>
<dbReference type="Proteomes" id="UP000326169">
    <property type="component" value="Unassembled WGS sequence"/>
</dbReference>
<sequence>MWNQICEHITTATSHTFTANNPTSVGGGCINQGYRLNDGDRSYFVKLNSASQVAMFEAEAWGVKQMWETQTIRVPKPICWGTAGNSAYIVLEWLELGGRSNSQAMEKMGRQLARLHQWTPQPDYRGYQQFGWDINNTIGSTPQINTWTTDWGEFWRDHRIGYQLKLARRRGGTFENSDRLLDKIPELLSGHHPKPALVHGDLWGGNASVTHDGEPVIFDPAAYFGDREVDIAMTEVFGGFSPAFYQGYNQIYPLDKGYSRRKILYNLYHILNHFNLFGGSYGSQANQMIQQILRSSV</sequence>
<proteinExistence type="inferred from homology"/>
<organism evidence="2 3">
    <name type="scientific">Limnospira platensis NIES-46</name>
    <dbReference type="NCBI Taxonomy" id="1236695"/>
    <lineage>
        <taxon>Bacteria</taxon>
        <taxon>Bacillati</taxon>
        <taxon>Cyanobacteriota</taxon>
        <taxon>Cyanophyceae</taxon>
        <taxon>Oscillatoriophycideae</taxon>
        <taxon>Oscillatoriales</taxon>
        <taxon>Sirenicapillariaceae</taxon>
        <taxon>Limnospira</taxon>
    </lineage>
</organism>
<dbReference type="PANTHER" id="PTHR12149:SF8">
    <property type="entry name" value="PROTEIN-RIBULOSAMINE 3-KINASE"/>
    <property type="match status" value="1"/>
</dbReference>
<evidence type="ECO:0000313" key="3">
    <source>
        <dbReference type="Proteomes" id="UP000326169"/>
    </source>
</evidence>
<dbReference type="GeneID" id="301681909"/>
<dbReference type="SUPFAM" id="SSF56112">
    <property type="entry name" value="Protein kinase-like (PK-like)"/>
    <property type="match status" value="1"/>
</dbReference>
<accession>A0A5M3T065</accession>
<dbReference type="InterPro" id="IPR016477">
    <property type="entry name" value="Fructo-/Ketosamine-3-kinase"/>
</dbReference>